<dbReference type="Proteomes" id="UP001497680">
    <property type="component" value="Unassembled WGS sequence"/>
</dbReference>
<reference evidence="1 2" key="1">
    <citation type="journal article" date="2022" name="New Phytol.">
        <title>Ecological generalism drives hyperdiversity of secondary metabolite gene clusters in xylarialean endophytes.</title>
        <authorList>
            <person name="Franco M.E.E."/>
            <person name="Wisecaver J.H."/>
            <person name="Arnold A.E."/>
            <person name="Ju Y.M."/>
            <person name="Slot J.C."/>
            <person name="Ahrendt S."/>
            <person name="Moore L.P."/>
            <person name="Eastman K.E."/>
            <person name="Scott K."/>
            <person name="Konkel Z."/>
            <person name="Mondo S.J."/>
            <person name="Kuo A."/>
            <person name="Hayes R.D."/>
            <person name="Haridas S."/>
            <person name="Andreopoulos B."/>
            <person name="Riley R."/>
            <person name="LaButti K."/>
            <person name="Pangilinan J."/>
            <person name="Lipzen A."/>
            <person name="Amirebrahimi M."/>
            <person name="Yan J."/>
            <person name="Adam C."/>
            <person name="Keymanesh K."/>
            <person name="Ng V."/>
            <person name="Louie K."/>
            <person name="Northen T."/>
            <person name="Drula E."/>
            <person name="Henrissat B."/>
            <person name="Hsieh H.M."/>
            <person name="Youens-Clark K."/>
            <person name="Lutzoni F."/>
            <person name="Miadlikowska J."/>
            <person name="Eastwood D.C."/>
            <person name="Hamelin R.C."/>
            <person name="Grigoriev I.V."/>
            <person name="U'Ren J.M."/>
        </authorList>
    </citation>
    <scope>NUCLEOTIDE SEQUENCE [LARGE SCALE GENOMIC DNA]</scope>
    <source>
        <strain evidence="1 2">ER1909</strain>
    </source>
</reference>
<organism evidence="1 2">
    <name type="scientific">Hypoxylon rubiginosum</name>
    <dbReference type="NCBI Taxonomy" id="110542"/>
    <lineage>
        <taxon>Eukaryota</taxon>
        <taxon>Fungi</taxon>
        <taxon>Dikarya</taxon>
        <taxon>Ascomycota</taxon>
        <taxon>Pezizomycotina</taxon>
        <taxon>Sordariomycetes</taxon>
        <taxon>Xylariomycetidae</taxon>
        <taxon>Xylariales</taxon>
        <taxon>Hypoxylaceae</taxon>
        <taxon>Hypoxylon</taxon>
    </lineage>
</organism>
<name>A0ACC0D3V5_9PEZI</name>
<keyword evidence="2" id="KW-1185">Reference proteome</keyword>
<gene>
    <name evidence="1" type="ORF">F4821DRAFT_277812</name>
</gene>
<evidence type="ECO:0000313" key="1">
    <source>
        <dbReference type="EMBL" id="KAI6087369.1"/>
    </source>
</evidence>
<proteinExistence type="predicted"/>
<protein>
    <submittedName>
        <fullName evidence="1">Uncharacterized protein</fullName>
    </submittedName>
</protein>
<accession>A0ACC0D3V5</accession>
<comment type="caution">
    <text evidence="1">The sequence shown here is derived from an EMBL/GenBank/DDBJ whole genome shotgun (WGS) entry which is preliminary data.</text>
</comment>
<dbReference type="EMBL" id="MU394308">
    <property type="protein sequence ID" value="KAI6087369.1"/>
    <property type="molecule type" value="Genomic_DNA"/>
</dbReference>
<evidence type="ECO:0000313" key="2">
    <source>
        <dbReference type="Proteomes" id="UP001497680"/>
    </source>
</evidence>
<sequence>MSRYTDYSQGDTPSGSEFYEIPLLDVPRFLTCSLASCIRPAVRNRGCPICILNLCAIHILPQHHRCPSINLLDNAAWEATIGNEVKELLSEVNVPELVRVASTHRGGISCQFQPGTHLGDGSMMGCANYHCWIIFDDGIKWIVRIPRTASFDDVPQDLVDYLVASEYATLKFLEKIDTPTPKAYGFGLSSDPKNLVGEVMPGQSFYVNEATDEQKSHVYSQYADFLIHISHFPATQACSLHPDGEKTMESAIASNRFASLGKYGPFSDPIDYFSSIADLHLDLIADGQLYPEYPKEAFLFFRLLKDRAAPVLAAASTSTSGFFLKHVDDKGDHILIDENYNITGIIDWQFARFVPACEAFGPSLITADLGKLYSGLLGLSTGDKNVAELLKQKGREDLAQYAVGSELAKRFHFGLTVGLSKNEAMGMIGAVLSLLDVEISDKGITGWVESEWDQAVSDSRCAKIEKLMGDLEREGLESKK</sequence>